<evidence type="ECO:0000313" key="1">
    <source>
        <dbReference type="EMBL" id="KAH7522073.1"/>
    </source>
</evidence>
<dbReference type="AlphaFoldDB" id="A0A978V3Z0"/>
<gene>
    <name evidence="1" type="ORF">FEM48_Zijuj07G0099000</name>
</gene>
<comment type="caution">
    <text evidence="1">The sequence shown here is derived from an EMBL/GenBank/DDBJ whole genome shotgun (WGS) entry which is preliminary data.</text>
</comment>
<dbReference type="Proteomes" id="UP000813462">
    <property type="component" value="Unassembled WGS sequence"/>
</dbReference>
<reference evidence="1" key="1">
    <citation type="journal article" date="2021" name="Front. Plant Sci.">
        <title>Chromosome-Scale Genome Assembly for Chinese Sour Jujube and Insights Into Its Genome Evolution and Domestication Signature.</title>
        <authorList>
            <person name="Shen L.-Y."/>
            <person name="Luo H."/>
            <person name="Wang X.-L."/>
            <person name="Wang X.-M."/>
            <person name="Qiu X.-J."/>
            <person name="Liu H."/>
            <person name="Zhou S.-S."/>
            <person name="Jia K.-H."/>
            <person name="Nie S."/>
            <person name="Bao Y.-T."/>
            <person name="Zhang R.-G."/>
            <person name="Yun Q.-Z."/>
            <person name="Chai Y.-H."/>
            <person name="Lu J.-Y."/>
            <person name="Li Y."/>
            <person name="Zhao S.-W."/>
            <person name="Mao J.-F."/>
            <person name="Jia S.-G."/>
            <person name="Mao Y.-M."/>
        </authorList>
    </citation>
    <scope>NUCLEOTIDE SEQUENCE</scope>
    <source>
        <strain evidence="1">AT0</strain>
        <tissue evidence="1">Leaf</tissue>
    </source>
</reference>
<sequence>MGSNKPGLSKGFESSKAVLFSKSQENNSNMGSHLMDEYLVNEVAAGIGKVHTDPKDSKLGKSQSIAQSSEVLVDSLSDEKCVPVKASTRLPKDAADGFFAKHGNQKIDKKTVPSVQTLDEGSDVCNVHTSSDGSCMANGLADQYVRKIKDQIAKRVASEKTSMLATPNRFMGTSSKPSGEDTGNRIGIGGLVSCIQVSCGKPSTFTSHNCIRSNNAVQVATSGQLKRGTPSMILTGSMTRSVASVLEIAHDHKKSEASPKFHISIAKEGLDMNGSVEKRI</sequence>
<name>A0A978V3Z0_ZIZJJ</name>
<evidence type="ECO:0000313" key="2">
    <source>
        <dbReference type="Proteomes" id="UP000813462"/>
    </source>
</evidence>
<organism evidence="1 2">
    <name type="scientific">Ziziphus jujuba var. spinosa</name>
    <dbReference type="NCBI Taxonomy" id="714518"/>
    <lineage>
        <taxon>Eukaryota</taxon>
        <taxon>Viridiplantae</taxon>
        <taxon>Streptophyta</taxon>
        <taxon>Embryophyta</taxon>
        <taxon>Tracheophyta</taxon>
        <taxon>Spermatophyta</taxon>
        <taxon>Magnoliopsida</taxon>
        <taxon>eudicotyledons</taxon>
        <taxon>Gunneridae</taxon>
        <taxon>Pentapetalae</taxon>
        <taxon>rosids</taxon>
        <taxon>fabids</taxon>
        <taxon>Rosales</taxon>
        <taxon>Rhamnaceae</taxon>
        <taxon>Paliureae</taxon>
        <taxon>Ziziphus</taxon>
    </lineage>
</organism>
<protein>
    <submittedName>
        <fullName evidence="1">Uncharacterized protein</fullName>
    </submittedName>
</protein>
<dbReference type="EMBL" id="JAEACU010000007">
    <property type="protein sequence ID" value="KAH7522073.1"/>
    <property type="molecule type" value="Genomic_DNA"/>
</dbReference>
<proteinExistence type="predicted"/>
<accession>A0A978V3Z0</accession>